<organism evidence="2 3">
    <name type="scientific">Magnetospirillum gryphiswaldense (strain DSM 6361 / JCM 21280 / NBRC 15271 / MSR-1)</name>
    <dbReference type="NCBI Taxonomy" id="431944"/>
    <lineage>
        <taxon>Bacteria</taxon>
        <taxon>Pseudomonadati</taxon>
        <taxon>Pseudomonadota</taxon>
        <taxon>Alphaproteobacteria</taxon>
        <taxon>Rhodospirillales</taxon>
        <taxon>Rhodospirillaceae</taxon>
        <taxon>Magnetospirillum</taxon>
    </lineage>
</organism>
<dbReference type="HOGENOM" id="CLU_2554226_0_0_5"/>
<dbReference type="Proteomes" id="UP000018922">
    <property type="component" value="Chromosome I"/>
</dbReference>
<name>V6EXZ7_MAGGM</name>
<dbReference type="AlphaFoldDB" id="V6EXZ7"/>
<keyword evidence="1" id="KW-0472">Membrane</keyword>
<dbReference type="EMBL" id="HG794546">
    <property type="protein sequence ID" value="CDK98012.1"/>
    <property type="molecule type" value="Genomic_DNA"/>
</dbReference>
<keyword evidence="1" id="KW-0812">Transmembrane</keyword>
<evidence type="ECO:0000313" key="2">
    <source>
        <dbReference type="EMBL" id="CDK98012.1"/>
    </source>
</evidence>
<gene>
    <name evidence="2" type="ordered locus">MGMSRv2__0797</name>
</gene>
<accession>V6EXZ7</accession>
<dbReference type="KEGG" id="mgy:MGMSRv2__0797"/>
<evidence type="ECO:0000256" key="1">
    <source>
        <dbReference type="SAM" id="Phobius"/>
    </source>
</evidence>
<proteinExistence type="predicted"/>
<protein>
    <submittedName>
        <fullName evidence="2">Uncharacterized protein</fullName>
    </submittedName>
</protein>
<evidence type="ECO:0000313" key="3">
    <source>
        <dbReference type="Proteomes" id="UP000018922"/>
    </source>
</evidence>
<feature type="transmembrane region" description="Helical" evidence="1">
    <location>
        <begin position="45"/>
        <end position="68"/>
    </location>
</feature>
<sequence length="82" mass="9351">MWSRSLTLSVGIVCLRISSFADYVWYILQKNYGYTSNSIVHNDRAYTFVCVSINAFWSSFLSLSGILAKWWKGVLPVVAAYD</sequence>
<keyword evidence="1" id="KW-1133">Transmembrane helix</keyword>
<reference evidence="2 3" key="1">
    <citation type="journal article" date="2014" name="Genome Announc.">
        <title>Complete genome sequence of Magnetospirillum gryphiswaldense MSR-1.</title>
        <authorList>
            <person name="Wang X."/>
            <person name="Wang Q."/>
            <person name="Zhang W."/>
            <person name="Wang Y."/>
            <person name="Li L."/>
            <person name="Wen T."/>
            <person name="Zhang T."/>
            <person name="Zhang Y."/>
            <person name="Xu J."/>
            <person name="Hu J."/>
            <person name="Li S."/>
            <person name="Liu L."/>
            <person name="Liu J."/>
            <person name="Jiang W."/>
            <person name="Tian J."/>
            <person name="Li Y."/>
            <person name="Schuler D."/>
            <person name="Wang L."/>
            <person name="Li J."/>
        </authorList>
    </citation>
    <scope>NUCLEOTIDE SEQUENCE [LARGE SCALE GENOMIC DNA]</scope>
    <source>
        <strain evidence="3">DSM 6361 / JCM 21280 / NBRC 15271 / MSR-1</strain>
    </source>
</reference>
<keyword evidence="3" id="KW-1185">Reference proteome</keyword>
<dbReference type="STRING" id="1430440.MGMSRv2__0797"/>